<comment type="subcellular location">
    <subcellularLocation>
        <location evidence="1">Membrane</location>
        <topology evidence="1">Multi-pass membrane protein</topology>
    </subcellularLocation>
</comment>
<dbReference type="STRING" id="45351.A7RQ92"/>
<accession>A7RQ92</accession>
<keyword evidence="2 7" id="KW-0808">Transferase</keyword>
<name>A7RQ92_NEMVE</name>
<comment type="catalytic activity">
    <reaction evidence="7">
        <text>L-cysteinyl-[protein] + hexadecanoyl-CoA = S-hexadecanoyl-L-cysteinyl-[protein] + CoA</text>
        <dbReference type="Rhea" id="RHEA:36683"/>
        <dbReference type="Rhea" id="RHEA-COMP:10131"/>
        <dbReference type="Rhea" id="RHEA-COMP:11032"/>
        <dbReference type="ChEBI" id="CHEBI:29950"/>
        <dbReference type="ChEBI" id="CHEBI:57287"/>
        <dbReference type="ChEBI" id="CHEBI:57379"/>
        <dbReference type="ChEBI" id="CHEBI:74151"/>
        <dbReference type="EC" id="2.3.1.225"/>
    </reaction>
</comment>
<dbReference type="InParanoid" id="A7RQ92"/>
<evidence type="ECO:0000256" key="4">
    <source>
        <dbReference type="ARBA" id="ARBA00022989"/>
    </source>
</evidence>
<dbReference type="GO" id="GO:0005783">
    <property type="term" value="C:endoplasmic reticulum"/>
    <property type="evidence" value="ECO:0000318"/>
    <property type="project" value="GO_Central"/>
</dbReference>
<dbReference type="HOGENOM" id="CLU_044394_1_0_1"/>
<evidence type="ECO:0000313" key="10">
    <source>
        <dbReference type="Proteomes" id="UP000001593"/>
    </source>
</evidence>
<evidence type="ECO:0000256" key="7">
    <source>
        <dbReference type="RuleBase" id="RU079119"/>
    </source>
</evidence>
<evidence type="ECO:0000256" key="5">
    <source>
        <dbReference type="ARBA" id="ARBA00023136"/>
    </source>
</evidence>
<keyword evidence="5 7" id="KW-0472">Membrane</keyword>
<dbReference type="EMBL" id="DS469528">
    <property type="protein sequence ID" value="EDO46319.1"/>
    <property type="molecule type" value="Genomic_DNA"/>
</dbReference>
<dbReference type="AlphaFoldDB" id="A7RQ92"/>
<dbReference type="PhylomeDB" id="A7RQ92"/>
<proteinExistence type="inferred from homology"/>
<keyword evidence="4 7" id="KW-1133">Transmembrane helix</keyword>
<dbReference type="PROSITE" id="PS50216">
    <property type="entry name" value="DHHC"/>
    <property type="match status" value="1"/>
</dbReference>
<reference evidence="9 10" key="1">
    <citation type="journal article" date="2007" name="Science">
        <title>Sea anemone genome reveals ancestral eumetazoan gene repertoire and genomic organization.</title>
        <authorList>
            <person name="Putnam N.H."/>
            <person name="Srivastava M."/>
            <person name="Hellsten U."/>
            <person name="Dirks B."/>
            <person name="Chapman J."/>
            <person name="Salamov A."/>
            <person name="Terry A."/>
            <person name="Shapiro H."/>
            <person name="Lindquist E."/>
            <person name="Kapitonov V.V."/>
            <person name="Jurka J."/>
            <person name="Genikhovich G."/>
            <person name="Grigoriev I.V."/>
            <person name="Lucas S.M."/>
            <person name="Steele R.E."/>
            <person name="Finnerty J.R."/>
            <person name="Technau U."/>
            <person name="Martindale M.Q."/>
            <person name="Rokhsar D.S."/>
        </authorList>
    </citation>
    <scope>NUCLEOTIDE SEQUENCE [LARGE SCALE GENOMIC DNA]</scope>
    <source>
        <strain evidence="10">CH2 X CH6</strain>
    </source>
</reference>
<gene>
    <name evidence="9" type="ORF">NEMVEDRAFT_v1g161489</name>
</gene>
<dbReference type="OMA" id="GCIHAAI"/>
<keyword evidence="3 7" id="KW-0812">Transmembrane</keyword>
<dbReference type="InterPro" id="IPR039859">
    <property type="entry name" value="PFA4/ZDH16/20/ERF2-like"/>
</dbReference>
<dbReference type="PANTHER" id="PTHR12246">
    <property type="entry name" value="PALMITOYLTRANSFERASE ZDHHC16"/>
    <property type="match status" value="1"/>
</dbReference>
<dbReference type="Proteomes" id="UP000001593">
    <property type="component" value="Unassembled WGS sequence"/>
</dbReference>
<dbReference type="Pfam" id="PF01529">
    <property type="entry name" value="DHHC"/>
    <property type="match status" value="1"/>
</dbReference>
<evidence type="ECO:0000313" key="9">
    <source>
        <dbReference type="EMBL" id="EDO46319.1"/>
    </source>
</evidence>
<dbReference type="GO" id="GO:0016020">
    <property type="term" value="C:membrane"/>
    <property type="evidence" value="ECO:0007669"/>
    <property type="project" value="UniProtKB-SubCell"/>
</dbReference>
<feature type="transmembrane region" description="Helical" evidence="7">
    <location>
        <begin position="165"/>
        <end position="191"/>
    </location>
</feature>
<feature type="transmembrane region" description="Helical" evidence="7">
    <location>
        <begin position="132"/>
        <end position="153"/>
    </location>
</feature>
<comment type="similarity">
    <text evidence="7">Belongs to the DHHC palmitoyltransferase family.</text>
</comment>
<organism evidence="9 10">
    <name type="scientific">Nematostella vectensis</name>
    <name type="common">Starlet sea anemone</name>
    <dbReference type="NCBI Taxonomy" id="45351"/>
    <lineage>
        <taxon>Eukaryota</taxon>
        <taxon>Metazoa</taxon>
        <taxon>Cnidaria</taxon>
        <taxon>Anthozoa</taxon>
        <taxon>Hexacorallia</taxon>
        <taxon>Actiniaria</taxon>
        <taxon>Edwardsiidae</taxon>
        <taxon>Nematostella</taxon>
    </lineage>
</organism>
<keyword evidence="6 7" id="KW-0012">Acyltransferase</keyword>
<feature type="transmembrane region" description="Helical" evidence="7">
    <location>
        <begin position="38"/>
        <end position="59"/>
    </location>
</feature>
<protein>
    <recommendedName>
        <fullName evidence="7">Palmitoyltransferase</fullName>
        <ecNumber evidence="7">2.3.1.225</ecNumber>
    </recommendedName>
</protein>
<keyword evidence="10" id="KW-1185">Reference proteome</keyword>
<dbReference type="InterPro" id="IPR001594">
    <property type="entry name" value="Palmitoyltrfase_DHHC"/>
</dbReference>
<dbReference type="GO" id="GO:0006612">
    <property type="term" value="P:protein targeting to membrane"/>
    <property type="evidence" value="ECO:0000318"/>
    <property type="project" value="GO_Central"/>
</dbReference>
<evidence type="ECO:0000256" key="3">
    <source>
        <dbReference type="ARBA" id="ARBA00022692"/>
    </source>
</evidence>
<dbReference type="eggNOG" id="KOG1314">
    <property type="taxonomic scope" value="Eukaryota"/>
</dbReference>
<evidence type="ECO:0000259" key="8">
    <source>
        <dbReference type="Pfam" id="PF01529"/>
    </source>
</evidence>
<feature type="transmembrane region" description="Helical" evidence="7">
    <location>
        <begin position="12"/>
        <end position="32"/>
    </location>
</feature>
<evidence type="ECO:0000256" key="6">
    <source>
        <dbReference type="ARBA" id="ARBA00023315"/>
    </source>
</evidence>
<evidence type="ECO:0000256" key="1">
    <source>
        <dbReference type="ARBA" id="ARBA00004141"/>
    </source>
</evidence>
<sequence>MPRGICHWGPLLALSIIITLFLGGLYCIILVYTPWHSLGAMLHLGVYLNWAFLILYNFLRGIWLGPGYVPFKWRPAKESDTECLQFCHVCQGYKAPRAHHCSKCNRCVMKMDHHCPWINNCVGHYNMKSFTLFLFFVPLGCTHCAIILFLCLYNEVYLRLLPFDVYHLIFVTFCIGLSIGVTVAVGLLLYYQVKGIRINETAIESWIVEKANRPRPKGEVFVYPYNFGWKENFRQVLCWSHDYLGDGITWPVLPGCDQYTLTVEQLWQKELKRNRTVTHDVVKSYNGAILAWREGLWTCCSTPWTDESRMKIIPGDVVMVTRWRKHWLYGEKVTNHLNGK</sequence>
<dbReference type="GO" id="GO:0019706">
    <property type="term" value="F:protein-cysteine S-palmitoyltransferase activity"/>
    <property type="evidence" value="ECO:0000318"/>
    <property type="project" value="GO_Central"/>
</dbReference>
<comment type="domain">
    <text evidence="7">The DHHC domain is required for palmitoyltransferase activity.</text>
</comment>
<dbReference type="EC" id="2.3.1.225" evidence="7"/>
<feature type="non-terminal residue" evidence="9">
    <location>
        <position position="1"/>
    </location>
</feature>
<dbReference type="GO" id="GO:0005794">
    <property type="term" value="C:Golgi apparatus"/>
    <property type="evidence" value="ECO:0000318"/>
    <property type="project" value="GO_Central"/>
</dbReference>
<evidence type="ECO:0000256" key="2">
    <source>
        <dbReference type="ARBA" id="ARBA00022679"/>
    </source>
</evidence>
<feature type="domain" description="Palmitoyltransferase DHHC" evidence="8">
    <location>
        <begin position="84"/>
        <end position="206"/>
    </location>
</feature>